<comment type="caution">
    <text evidence="1">The sequence shown here is derived from an EMBL/GenBank/DDBJ whole genome shotgun (WGS) entry which is preliminary data.</text>
</comment>
<sequence length="206" mass="23915">MALGRPRNSTWLRDFGCKISDHMKRFKFLGVWSGRELTQMEKPRKSVTPSNAGWVNEVLTFSSRLLLIKHVLTAIPAHHLMSIGLDRKCLTRINRTPDGFQRSRIEELFSKLGIWSDRVNLAHVLYKMRTAGDWRTSLSSKTSKKYPEEISNPSWQYTTRSTATHFRGNLEKALEFRHLLTNKAQNLALFAQRLLLQLTGARYEQR</sequence>
<protein>
    <submittedName>
        <fullName evidence="1">Uncharacterized protein</fullName>
    </submittedName>
</protein>
<evidence type="ECO:0000313" key="2">
    <source>
        <dbReference type="Proteomes" id="UP001633002"/>
    </source>
</evidence>
<reference evidence="1 2" key="1">
    <citation type="submission" date="2024-09" db="EMBL/GenBank/DDBJ databases">
        <title>Chromosome-scale assembly of Riccia sorocarpa.</title>
        <authorList>
            <person name="Paukszto L."/>
        </authorList>
    </citation>
    <scope>NUCLEOTIDE SEQUENCE [LARGE SCALE GENOMIC DNA]</scope>
    <source>
        <strain evidence="1">LP-2024</strain>
        <tissue evidence="1">Aerial parts of the thallus</tissue>
    </source>
</reference>
<evidence type="ECO:0000313" key="1">
    <source>
        <dbReference type="EMBL" id="KAL3692213.1"/>
    </source>
</evidence>
<name>A0ABD3HLA8_9MARC</name>
<organism evidence="1 2">
    <name type="scientific">Riccia sorocarpa</name>
    <dbReference type="NCBI Taxonomy" id="122646"/>
    <lineage>
        <taxon>Eukaryota</taxon>
        <taxon>Viridiplantae</taxon>
        <taxon>Streptophyta</taxon>
        <taxon>Embryophyta</taxon>
        <taxon>Marchantiophyta</taxon>
        <taxon>Marchantiopsida</taxon>
        <taxon>Marchantiidae</taxon>
        <taxon>Marchantiales</taxon>
        <taxon>Ricciaceae</taxon>
        <taxon>Riccia</taxon>
    </lineage>
</organism>
<proteinExistence type="predicted"/>
<dbReference type="AlphaFoldDB" id="A0ABD3HLA8"/>
<gene>
    <name evidence="1" type="ORF">R1sor_005864</name>
</gene>
<accession>A0ABD3HLA8</accession>
<keyword evidence="2" id="KW-1185">Reference proteome</keyword>
<dbReference type="EMBL" id="JBJQOH010000003">
    <property type="protein sequence ID" value="KAL3692213.1"/>
    <property type="molecule type" value="Genomic_DNA"/>
</dbReference>
<dbReference type="Proteomes" id="UP001633002">
    <property type="component" value="Unassembled WGS sequence"/>
</dbReference>